<dbReference type="RefSeq" id="WP_344304036.1">
    <property type="nucleotide sequence ID" value="NZ_BAAAQQ010000011.1"/>
</dbReference>
<evidence type="ECO:0000313" key="6">
    <source>
        <dbReference type="EMBL" id="GAA2126325.1"/>
    </source>
</evidence>
<keyword evidence="2" id="KW-0805">Transcription regulation</keyword>
<dbReference type="PANTHER" id="PTHR30126">
    <property type="entry name" value="HTH-TYPE TRANSCRIPTIONAL REGULATOR"/>
    <property type="match status" value="1"/>
</dbReference>
<dbReference type="EMBL" id="BAAAQQ010000011">
    <property type="protein sequence ID" value="GAA2126325.1"/>
    <property type="molecule type" value="Genomic_DNA"/>
</dbReference>
<reference evidence="6 7" key="1">
    <citation type="journal article" date="2019" name="Int. J. Syst. Evol. Microbiol.">
        <title>The Global Catalogue of Microorganisms (GCM) 10K type strain sequencing project: providing services to taxonomists for standard genome sequencing and annotation.</title>
        <authorList>
            <consortium name="The Broad Institute Genomics Platform"/>
            <consortium name="The Broad Institute Genome Sequencing Center for Infectious Disease"/>
            <person name="Wu L."/>
            <person name="Ma J."/>
        </authorList>
    </citation>
    <scope>NUCLEOTIDE SEQUENCE [LARGE SCALE GENOMIC DNA]</scope>
    <source>
        <strain evidence="6 7">JCM 16021</strain>
    </source>
</reference>
<dbReference type="Pfam" id="PF00126">
    <property type="entry name" value="HTH_1"/>
    <property type="match status" value="1"/>
</dbReference>
<dbReference type="InterPro" id="IPR036390">
    <property type="entry name" value="WH_DNA-bd_sf"/>
</dbReference>
<dbReference type="PANTHER" id="PTHR30126:SF39">
    <property type="entry name" value="HTH-TYPE TRANSCRIPTIONAL REGULATOR CYSL"/>
    <property type="match status" value="1"/>
</dbReference>
<dbReference type="InterPro" id="IPR005119">
    <property type="entry name" value="LysR_subst-bd"/>
</dbReference>
<dbReference type="Gene3D" id="3.40.190.10">
    <property type="entry name" value="Periplasmic binding protein-like II"/>
    <property type="match status" value="2"/>
</dbReference>
<dbReference type="Gene3D" id="1.10.10.10">
    <property type="entry name" value="Winged helix-like DNA-binding domain superfamily/Winged helix DNA-binding domain"/>
    <property type="match status" value="1"/>
</dbReference>
<comment type="similarity">
    <text evidence="1">Belongs to the LysR transcriptional regulatory family.</text>
</comment>
<sequence>MTPARLQSFLAIVDAGSARAAAAQLHVTESAVSASLAALQQEVGVALFERRGRGLGLTEGGVVFATYARQILGLLDESVVAARSGVAPEAGRLRVGATTTAGEHLLPSLLATFRAAYPDVDITLDVGVRDHILNRLADHHLDVVVAGRPLPGRGLVARATRPNSLVVVGAPGYDVDLDSATWLLREAGSGTRASTVALFEALGIDPPTLSLGSHGAVISAAGLGLGVTLCSTDAVAWYLENGELAVRHAEGTPMVRPWHLLTGGTPTPTAHLFVDHVVDGVDGDLAFTRTRRPRRKASKK</sequence>
<dbReference type="PRINTS" id="PR00039">
    <property type="entry name" value="HTHLYSR"/>
</dbReference>
<evidence type="ECO:0000256" key="1">
    <source>
        <dbReference type="ARBA" id="ARBA00009437"/>
    </source>
</evidence>
<keyword evidence="3" id="KW-0238">DNA-binding</keyword>
<protein>
    <submittedName>
        <fullName evidence="6">LysR family transcriptional regulator</fullName>
    </submittedName>
</protein>
<dbReference type="SUPFAM" id="SSF46785">
    <property type="entry name" value="Winged helix' DNA-binding domain"/>
    <property type="match status" value="1"/>
</dbReference>
<dbReference type="PROSITE" id="PS50931">
    <property type="entry name" value="HTH_LYSR"/>
    <property type="match status" value="1"/>
</dbReference>
<dbReference type="InterPro" id="IPR000847">
    <property type="entry name" value="LysR_HTH_N"/>
</dbReference>
<keyword evidence="7" id="KW-1185">Reference proteome</keyword>
<comment type="caution">
    <text evidence="6">The sequence shown here is derived from an EMBL/GenBank/DDBJ whole genome shotgun (WGS) entry which is preliminary data.</text>
</comment>
<keyword evidence="4" id="KW-0804">Transcription</keyword>
<accession>A0ABN2YFC6</accession>
<evidence type="ECO:0000313" key="7">
    <source>
        <dbReference type="Proteomes" id="UP001500575"/>
    </source>
</evidence>
<gene>
    <name evidence="6" type="ORF">GCM10009843_24770</name>
</gene>
<organism evidence="6 7">
    <name type="scientific">Nocardioides bigeumensis</name>
    <dbReference type="NCBI Taxonomy" id="433657"/>
    <lineage>
        <taxon>Bacteria</taxon>
        <taxon>Bacillati</taxon>
        <taxon>Actinomycetota</taxon>
        <taxon>Actinomycetes</taxon>
        <taxon>Propionibacteriales</taxon>
        <taxon>Nocardioidaceae</taxon>
        <taxon>Nocardioides</taxon>
    </lineage>
</organism>
<dbReference type="SUPFAM" id="SSF53850">
    <property type="entry name" value="Periplasmic binding protein-like II"/>
    <property type="match status" value="1"/>
</dbReference>
<proteinExistence type="inferred from homology"/>
<feature type="domain" description="HTH lysR-type" evidence="5">
    <location>
        <begin position="1"/>
        <end position="58"/>
    </location>
</feature>
<dbReference type="Pfam" id="PF03466">
    <property type="entry name" value="LysR_substrate"/>
    <property type="match status" value="1"/>
</dbReference>
<dbReference type="InterPro" id="IPR036388">
    <property type="entry name" value="WH-like_DNA-bd_sf"/>
</dbReference>
<evidence type="ECO:0000256" key="3">
    <source>
        <dbReference type="ARBA" id="ARBA00023125"/>
    </source>
</evidence>
<dbReference type="Proteomes" id="UP001500575">
    <property type="component" value="Unassembled WGS sequence"/>
</dbReference>
<name>A0ABN2YFC6_9ACTN</name>
<evidence type="ECO:0000256" key="4">
    <source>
        <dbReference type="ARBA" id="ARBA00023163"/>
    </source>
</evidence>
<evidence type="ECO:0000259" key="5">
    <source>
        <dbReference type="PROSITE" id="PS50931"/>
    </source>
</evidence>
<evidence type="ECO:0000256" key="2">
    <source>
        <dbReference type="ARBA" id="ARBA00023015"/>
    </source>
</evidence>